<sequence length="206" mass="23638">MKLLIKLIFSSSLFLMSVGHGDHEITKRSSFYLLFPRNTVLQITYGLTVPYVLPRRSINLTWGFQAQYVLPFNVSNFAPMTIAVRSNTFTFDLPRIKFYQYLAKLLDNFGLNGLHCVLRSVCEVADVPMYEKDDSVLEKIVHFIFTPSLELKSIGKQRNSTIEMDDILSSKLLQAENRGKLKGNCEEKYSKCMISLIDLMTVLYIT</sequence>
<proteinExistence type="predicted"/>
<organism evidence="2 3">
    <name type="scientific">Hypothenemus hampei</name>
    <name type="common">Coffee berry borer</name>
    <dbReference type="NCBI Taxonomy" id="57062"/>
    <lineage>
        <taxon>Eukaryota</taxon>
        <taxon>Metazoa</taxon>
        <taxon>Ecdysozoa</taxon>
        <taxon>Arthropoda</taxon>
        <taxon>Hexapoda</taxon>
        <taxon>Insecta</taxon>
        <taxon>Pterygota</taxon>
        <taxon>Neoptera</taxon>
        <taxon>Endopterygota</taxon>
        <taxon>Coleoptera</taxon>
        <taxon>Polyphaga</taxon>
        <taxon>Cucujiformia</taxon>
        <taxon>Curculionidae</taxon>
        <taxon>Scolytinae</taxon>
        <taxon>Hypothenemus</taxon>
    </lineage>
</organism>
<dbReference type="InterPro" id="IPR006631">
    <property type="entry name" value="DM4_12"/>
</dbReference>
<reference evidence="2 3" key="1">
    <citation type="submission" date="2024-05" db="EMBL/GenBank/DDBJ databases">
        <title>Genetic variation in Jamaican populations of the coffee berry borer (Hypothenemus hampei).</title>
        <authorList>
            <person name="Errbii M."/>
            <person name="Myrie A."/>
        </authorList>
    </citation>
    <scope>NUCLEOTIDE SEQUENCE [LARGE SCALE GENOMIC DNA]</scope>
    <source>
        <strain evidence="2">JA-Hopewell-2020-01-JO</strain>
        <tissue evidence="2">Whole body</tissue>
    </source>
</reference>
<accession>A0ABD1EUG4</accession>
<name>A0ABD1EUG4_HYPHA</name>
<dbReference type="PANTHER" id="PTHR21398:SF4">
    <property type="entry name" value="AGAP002980-PA"/>
    <property type="match status" value="1"/>
</dbReference>
<dbReference type="Proteomes" id="UP001566132">
    <property type="component" value="Unassembled WGS sequence"/>
</dbReference>
<keyword evidence="3" id="KW-1185">Reference proteome</keyword>
<evidence type="ECO:0000313" key="2">
    <source>
        <dbReference type="EMBL" id="KAL1501359.1"/>
    </source>
</evidence>
<feature type="signal peptide" evidence="1">
    <location>
        <begin position="1"/>
        <end position="21"/>
    </location>
</feature>
<comment type="caution">
    <text evidence="2">The sequence shown here is derived from an EMBL/GenBank/DDBJ whole genome shotgun (WGS) entry which is preliminary data.</text>
</comment>
<dbReference type="Pfam" id="PF07841">
    <property type="entry name" value="DM4_12"/>
    <property type="match status" value="1"/>
</dbReference>
<protein>
    <submittedName>
        <fullName evidence="2">Uncharacterized protein</fullName>
    </submittedName>
</protein>
<gene>
    <name evidence="2" type="ORF">ABEB36_006693</name>
</gene>
<evidence type="ECO:0000313" key="3">
    <source>
        <dbReference type="Proteomes" id="UP001566132"/>
    </source>
</evidence>
<keyword evidence="1" id="KW-0732">Signal</keyword>
<dbReference type="EMBL" id="JBDJPC010000005">
    <property type="protein sequence ID" value="KAL1501359.1"/>
    <property type="molecule type" value="Genomic_DNA"/>
</dbReference>
<evidence type="ECO:0000256" key="1">
    <source>
        <dbReference type="SAM" id="SignalP"/>
    </source>
</evidence>
<dbReference type="PANTHER" id="PTHR21398">
    <property type="entry name" value="AGAP007094-PA"/>
    <property type="match status" value="1"/>
</dbReference>
<feature type="chain" id="PRO_5044799026" evidence="1">
    <location>
        <begin position="22"/>
        <end position="206"/>
    </location>
</feature>
<dbReference type="AlphaFoldDB" id="A0ABD1EUG4"/>
<dbReference type="SMART" id="SM00718">
    <property type="entry name" value="DM4_12"/>
    <property type="match status" value="1"/>
</dbReference>